<evidence type="ECO:0000256" key="6">
    <source>
        <dbReference type="ARBA" id="ARBA00022723"/>
    </source>
</evidence>
<keyword evidence="7" id="KW-0274">FAD</keyword>
<keyword evidence="4" id="KW-0285">Flavoprotein</keyword>
<protein>
    <recommendedName>
        <fullName evidence="3">FAD:protein FMN transferase</fullName>
        <ecNumber evidence="2">2.7.1.180</ecNumber>
    </recommendedName>
    <alternativeName>
        <fullName evidence="9">Flavin transferase</fullName>
    </alternativeName>
</protein>
<evidence type="ECO:0000256" key="5">
    <source>
        <dbReference type="ARBA" id="ARBA00022679"/>
    </source>
</evidence>
<dbReference type="Pfam" id="PF02424">
    <property type="entry name" value="ApbE"/>
    <property type="match status" value="1"/>
</dbReference>
<dbReference type="AlphaFoldDB" id="A0A542Z9E6"/>
<comment type="caution">
    <text evidence="11">The sequence shown here is derived from an EMBL/GenBank/DDBJ whole genome shotgun (WGS) entry which is preliminary data.</text>
</comment>
<dbReference type="GO" id="GO:0046872">
    <property type="term" value="F:metal ion binding"/>
    <property type="evidence" value="ECO:0007669"/>
    <property type="project" value="UniProtKB-KW"/>
</dbReference>
<gene>
    <name evidence="11" type="ORF">FB474_3719</name>
</gene>
<proteinExistence type="predicted"/>
<keyword evidence="11" id="KW-0449">Lipoprotein</keyword>
<name>A0A542Z9E6_9MICO</name>
<dbReference type="OrthoDB" id="9778595at2"/>
<evidence type="ECO:0000256" key="2">
    <source>
        <dbReference type="ARBA" id="ARBA00011955"/>
    </source>
</evidence>
<evidence type="ECO:0000256" key="9">
    <source>
        <dbReference type="ARBA" id="ARBA00031306"/>
    </source>
</evidence>
<keyword evidence="5" id="KW-0808">Transferase</keyword>
<keyword evidence="8" id="KW-0460">Magnesium</keyword>
<evidence type="ECO:0000256" key="8">
    <source>
        <dbReference type="ARBA" id="ARBA00022842"/>
    </source>
</evidence>
<reference evidence="11 12" key="1">
    <citation type="submission" date="2019-06" db="EMBL/GenBank/DDBJ databases">
        <title>Sequencing the genomes of 1000 actinobacteria strains.</title>
        <authorList>
            <person name="Klenk H.-P."/>
        </authorList>
    </citation>
    <scope>NUCLEOTIDE SEQUENCE [LARGE SCALE GENOMIC DNA]</scope>
    <source>
        <strain evidence="11 12">DSM 18082</strain>
    </source>
</reference>
<dbReference type="EMBL" id="VFOQ01000002">
    <property type="protein sequence ID" value="TQL56951.1"/>
    <property type="molecule type" value="Genomic_DNA"/>
</dbReference>
<dbReference type="InterPro" id="IPR003374">
    <property type="entry name" value="ApbE-like_sf"/>
</dbReference>
<accession>A0A542Z9E6</accession>
<dbReference type="GO" id="GO:0016740">
    <property type="term" value="F:transferase activity"/>
    <property type="evidence" value="ECO:0007669"/>
    <property type="project" value="UniProtKB-KW"/>
</dbReference>
<dbReference type="SUPFAM" id="SSF143631">
    <property type="entry name" value="ApbE-like"/>
    <property type="match status" value="1"/>
</dbReference>
<evidence type="ECO:0000256" key="10">
    <source>
        <dbReference type="ARBA" id="ARBA00048540"/>
    </source>
</evidence>
<dbReference type="Gene3D" id="3.10.520.10">
    <property type="entry name" value="ApbE-like domains"/>
    <property type="match status" value="1"/>
</dbReference>
<evidence type="ECO:0000256" key="3">
    <source>
        <dbReference type="ARBA" id="ARBA00016337"/>
    </source>
</evidence>
<keyword evidence="6" id="KW-0479">Metal-binding</keyword>
<dbReference type="EC" id="2.7.1.180" evidence="2"/>
<evidence type="ECO:0000313" key="11">
    <source>
        <dbReference type="EMBL" id="TQL56951.1"/>
    </source>
</evidence>
<dbReference type="PANTHER" id="PTHR30040">
    <property type="entry name" value="THIAMINE BIOSYNTHESIS LIPOPROTEIN APBE"/>
    <property type="match status" value="1"/>
</dbReference>
<evidence type="ECO:0000313" key="12">
    <source>
        <dbReference type="Proteomes" id="UP000319514"/>
    </source>
</evidence>
<dbReference type="RefSeq" id="WP_141790306.1">
    <property type="nucleotide sequence ID" value="NZ_BAAAKX010000015.1"/>
</dbReference>
<comment type="catalytic activity">
    <reaction evidence="10">
        <text>L-threonyl-[protein] + FAD = FMN-L-threonyl-[protein] + AMP + H(+)</text>
        <dbReference type="Rhea" id="RHEA:36847"/>
        <dbReference type="Rhea" id="RHEA-COMP:11060"/>
        <dbReference type="Rhea" id="RHEA-COMP:11061"/>
        <dbReference type="ChEBI" id="CHEBI:15378"/>
        <dbReference type="ChEBI" id="CHEBI:30013"/>
        <dbReference type="ChEBI" id="CHEBI:57692"/>
        <dbReference type="ChEBI" id="CHEBI:74257"/>
        <dbReference type="ChEBI" id="CHEBI:456215"/>
        <dbReference type="EC" id="2.7.1.180"/>
    </reaction>
</comment>
<dbReference type="Proteomes" id="UP000319514">
    <property type="component" value="Unassembled WGS sequence"/>
</dbReference>
<evidence type="ECO:0000256" key="4">
    <source>
        <dbReference type="ARBA" id="ARBA00022630"/>
    </source>
</evidence>
<sequence>MDLTLRGPAYEWALWSTTVRVAVADPHALPSARRLVDHELAAVELAASRFRADSEVRRLAHRGGRPTRISPTLAALLEAALSAAGETGGAVDPTLGNALAGLGYDRDFGEMVRSAGADGFSVRVVRRLAPGWRRVELDLDALTVQVPPDVQLDLGATAKAWAADRCARVVADTLGLGVLVSLGGDIATAGPAPRRGWQVLVQDQPDDPAALVALPAGAALATSSTRSRQWQRDGRELHHVLDPATCEPVEPVWRWVSVVAGDCLTANTWSTAALVLGRQAPGALAAQRLQARLVAEGGAVHHLGDWPVEAEVSHGIPVPA</sequence>
<evidence type="ECO:0000256" key="7">
    <source>
        <dbReference type="ARBA" id="ARBA00022827"/>
    </source>
</evidence>
<evidence type="ECO:0000256" key="1">
    <source>
        <dbReference type="ARBA" id="ARBA00001946"/>
    </source>
</evidence>
<dbReference type="InterPro" id="IPR024932">
    <property type="entry name" value="ApbE"/>
</dbReference>
<dbReference type="PANTHER" id="PTHR30040:SF2">
    <property type="entry name" value="FAD:PROTEIN FMN TRANSFERASE"/>
    <property type="match status" value="1"/>
</dbReference>
<organism evidence="11 12">
    <name type="scientific">Oryzihumus leptocrescens</name>
    <dbReference type="NCBI Taxonomy" id="297536"/>
    <lineage>
        <taxon>Bacteria</taxon>
        <taxon>Bacillati</taxon>
        <taxon>Actinomycetota</taxon>
        <taxon>Actinomycetes</taxon>
        <taxon>Micrococcales</taxon>
        <taxon>Intrasporangiaceae</taxon>
        <taxon>Oryzihumus</taxon>
    </lineage>
</organism>
<comment type="cofactor">
    <cofactor evidence="1">
        <name>Mg(2+)</name>
        <dbReference type="ChEBI" id="CHEBI:18420"/>
    </cofactor>
</comment>
<keyword evidence="12" id="KW-1185">Reference proteome</keyword>